<dbReference type="PANTHER" id="PTHR24383:SF20">
    <property type="entry name" value="C2H2-TYPE DOMAIN-CONTAINING PROTEIN"/>
    <property type="match status" value="1"/>
</dbReference>
<keyword evidence="6" id="KW-0805">Transcription regulation</keyword>
<evidence type="ECO:0000256" key="4">
    <source>
        <dbReference type="ARBA" id="ARBA00022771"/>
    </source>
</evidence>
<evidence type="ECO:0000256" key="3">
    <source>
        <dbReference type="ARBA" id="ARBA00022737"/>
    </source>
</evidence>
<evidence type="ECO:0000313" key="12">
    <source>
        <dbReference type="Proteomes" id="UP000324748"/>
    </source>
</evidence>
<feature type="region of interest" description="Disordered" evidence="10">
    <location>
        <begin position="304"/>
        <end position="341"/>
    </location>
</feature>
<evidence type="ECO:0000256" key="7">
    <source>
        <dbReference type="ARBA" id="ARBA00023125"/>
    </source>
</evidence>
<dbReference type="AlphaFoldDB" id="A0A5B0P1K6"/>
<evidence type="ECO:0000256" key="2">
    <source>
        <dbReference type="ARBA" id="ARBA00022723"/>
    </source>
</evidence>
<dbReference type="EMBL" id="VSWC01000079">
    <property type="protein sequence ID" value="KAA1094644.1"/>
    <property type="molecule type" value="Genomic_DNA"/>
</dbReference>
<comment type="caution">
    <text evidence="11">The sequence shown here is derived from an EMBL/GenBank/DDBJ whole genome shotgun (WGS) entry which is preliminary data.</text>
</comment>
<dbReference type="GO" id="GO:0005634">
    <property type="term" value="C:nucleus"/>
    <property type="evidence" value="ECO:0007669"/>
    <property type="project" value="UniProtKB-SubCell"/>
</dbReference>
<dbReference type="PANTHER" id="PTHR24383">
    <property type="entry name" value="ZINC FINGER PROTEIN"/>
    <property type="match status" value="1"/>
</dbReference>
<dbReference type="Proteomes" id="UP000324748">
    <property type="component" value="Unassembled WGS sequence"/>
</dbReference>
<feature type="compositionally biased region" description="Basic and acidic residues" evidence="10">
    <location>
        <begin position="233"/>
        <end position="246"/>
    </location>
</feature>
<keyword evidence="7" id="KW-0238">DNA-binding</keyword>
<accession>A0A5B0P1K6</accession>
<feature type="region of interest" description="Disordered" evidence="10">
    <location>
        <begin position="113"/>
        <end position="155"/>
    </location>
</feature>
<evidence type="ECO:0000256" key="1">
    <source>
        <dbReference type="ARBA" id="ARBA00004123"/>
    </source>
</evidence>
<keyword evidence="5" id="KW-0862">Zinc</keyword>
<keyword evidence="8" id="KW-0804">Transcription</keyword>
<feature type="compositionally biased region" description="Basic and acidic residues" evidence="10">
    <location>
        <begin position="121"/>
        <end position="134"/>
    </location>
</feature>
<gene>
    <name evidence="11" type="ORF">PGT21_027526</name>
</gene>
<proteinExistence type="predicted"/>
<dbReference type="GO" id="GO:0003677">
    <property type="term" value="F:DNA binding"/>
    <property type="evidence" value="ECO:0007669"/>
    <property type="project" value="UniProtKB-KW"/>
</dbReference>
<evidence type="ECO:0000256" key="9">
    <source>
        <dbReference type="ARBA" id="ARBA00023242"/>
    </source>
</evidence>
<protein>
    <submittedName>
        <fullName evidence="11">Uncharacterized protein</fullName>
    </submittedName>
</protein>
<evidence type="ECO:0000256" key="10">
    <source>
        <dbReference type="SAM" id="MobiDB-lite"/>
    </source>
</evidence>
<evidence type="ECO:0000313" key="11">
    <source>
        <dbReference type="EMBL" id="KAA1094644.1"/>
    </source>
</evidence>
<comment type="subcellular location">
    <subcellularLocation>
        <location evidence="1">Nucleus</location>
    </subcellularLocation>
</comment>
<reference evidence="11 12" key="1">
    <citation type="submission" date="2019-05" db="EMBL/GenBank/DDBJ databases">
        <title>Emergence of the Ug99 lineage of the wheat stem rust pathogen through somatic hybridization.</title>
        <authorList>
            <person name="Li F."/>
            <person name="Upadhyaya N.M."/>
            <person name="Sperschneider J."/>
            <person name="Matny O."/>
            <person name="Nguyen-Phuc H."/>
            <person name="Mago R."/>
            <person name="Raley C."/>
            <person name="Miller M.E."/>
            <person name="Silverstein K.A.T."/>
            <person name="Henningsen E."/>
            <person name="Hirsch C.D."/>
            <person name="Visser B."/>
            <person name="Pretorius Z.A."/>
            <person name="Steffenson B.J."/>
            <person name="Schwessinger B."/>
            <person name="Dodds P.N."/>
            <person name="Figueroa M."/>
        </authorList>
    </citation>
    <scope>NUCLEOTIDE SEQUENCE [LARGE SCALE GENOMIC DNA]</scope>
    <source>
        <strain evidence="11">21-0</strain>
    </source>
</reference>
<evidence type="ECO:0000256" key="6">
    <source>
        <dbReference type="ARBA" id="ARBA00023015"/>
    </source>
</evidence>
<keyword evidence="2" id="KW-0479">Metal-binding</keyword>
<dbReference type="GO" id="GO:0008270">
    <property type="term" value="F:zinc ion binding"/>
    <property type="evidence" value="ECO:0007669"/>
    <property type="project" value="UniProtKB-KW"/>
</dbReference>
<keyword evidence="3" id="KW-0677">Repeat</keyword>
<keyword evidence="4" id="KW-0863">Zinc-finger</keyword>
<keyword evidence="12" id="KW-1185">Reference proteome</keyword>
<feature type="compositionally biased region" description="Gly residues" evidence="10">
    <location>
        <begin position="312"/>
        <end position="329"/>
    </location>
</feature>
<sequence length="341" mass="38031">MDPYAQDAYSRICLFLADLNLVLGSVSYATPRPLPNFDRIRFPQNLKLLASPNEPNVRYQPPLHSFEADHPFIEAVEHNKPGFNGPEDGRDVYDKSGLGDNLNNKYHSDCNALDNECPSNLDERVDDLPDKEQASETASGNHNPEVLPEIEPESDYPQLPEPAFDMANYSAKDVDRWARTLSAEQFEELCILGPESQIESFRQYAISNLDRPTQTLSSSTHEHLDQPVLPSIGKKDNSDYHHHQPDDVGSNNFDQQQLATLDDESRSTFYNHSDDCNSHLEAFDDNGFDEGFDNGGFDDGRFDDGGFDDGGFDNGGFDDGGFDNGGFDDGGFDDGYGSPYY</sequence>
<evidence type="ECO:0000256" key="5">
    <source>
        <dbReference type="ARBA" id="ARBA00022833"/>
    </source>
</evidence>
<dbReference type="OrthoDB" id="2518641at2759"/>
<evidence type="ECO:0000256" key="8">
    <source>
        <dbReference type="ARBA" id="ARBA00023163"/>
    </source>
</evidence>
<feature type="region of interest" description="Disordered" evidence="10">
    <location>
        <begin position="212"/>
        <end position="253"/>
    </location>
</feature>
<keyword evidence="9" id="KW-0539">Nucleus</keyword>
<organism evidence="11 12">
    <name type="scientific">Puccinia graminis f. sp. tritici</name>
    <dbReference type="NCBI Taxonomy" id="56615"/>
    <lineage>
        <taxon>Eukaryota</taxon>
        <taxon>Fungi</taxon>
        <taxon>Dikarya</taxon>
        <taxon>Basidiomycota</taxon>
        <taxon>Pucciniomycotina</taxon>
        <taxon>Pucciniomycetes</taxon>
        <taxon>Pucciniales</taxon>
        <taxon>Pucciniaceae</taxon>
        <taxon>Puccinia</taxon>
    </lineage>
</organism>
<name>A0A5B0P1K6_PUCGR</name>